<keyword evidence="7" id="KW-0411">Iron-sulfur</keyword>
<protein>
    <submittedName>
        <fullName evidence="11">Choline dehydrogenase</fullName>
    </submittedName>
</protein>
<keyword evidence="6" id="KW-0408">Iron</keyword>
<dbReference type="InterPro" id="IPR017900">
    <property type="entry name" value="4Fe4S_Fe_S_CS"/>
</dbReference>
<dbReference type="InterPro" id="IPR003953">
    <property type="entry name" value="FAD-dep_OxRdtase_2_FAD-bd"/>
</dbReference>
<dbReference type="Gene3D" id="3.50.50.60">
    <property type="entry name" value="FAD/NAD(P)-binding domain"/>
    <property type="match status" value="2"/>
</dbReference>
<dbReference type="SUPFAM" id="SSF51905">
    <property type="entry name" value="FAD/NAD(P)-binding domain"/>
    <property type="match status" value="1"/>
</dbReference>
<dbReference type="EMBL" id="FONT01000007">
    <property type="protein sequence ID" value="SFE96761.1"/>
    <property type="molecule type" value="Genomic_DNA"/>
</dbReference>
<dbReference type="PROSITE" id="PS00198">
    <property type="entry name" value="4FE4S_FER_1"/>
    <property type="match status" value="1"/>
</dbReference>
<dbReference type="PANTHER" id="PTHR46056:SF12">
    <property type="entry name" value="LONG-CHAIN-ALCOHOL OXIDASE"/>
    <property type="match status" value="1"/>
</dbReference>
<dbReference type="InterPro" id="IPR007867">
    <property type="entry name" value="GMC_OxRtase_C"/>
</dbReference>
<keyword evidence="3" id="KW-0479">Metal-binding</keyword>
<name>A0A1I2EWQ8_9BACI</name>
<keyword evidence="5" id="KW-0560">Oxidoreductase</keyword>
<evidence type="ECO:0000256" key="6">
    <source>
        <dbReference type="ARBA" id="ARBA00023004"/>
    </source>
</evidence>
<evidence type="ECO:0000259" key="9">
    <source>
        <dbReference type="Pfam" id="PF00890"/>
    </source>
</evidence>
<evidence type="ECO:0000256" key="4">
    <source>
        <dbReference type="ARBA" id="ARBA00022827"/>
    </source>
</evidence>
<dbReference type="GO" id="GO:0016614">
    <property type="term" value="F:oxidoreductase activity, acting on CH-OH group of donors"/>
    <property type="evidence" value="ECO:0007669"/>
    <property type="project" value="InterPro"/>
</dbReference>
<dbReference type="Pfam" id="PF05199">
    <property type="entry name" value="GMC_oxred_C"/>
    <property type="match status" value="1"/>
</dbReference>
<comment type="similarity">
    <text evidence="1">Belongs to the GMC oxidoreductase family.</text>
</comment>
<evidence type="ECO:0000313" key="11">
    <source>
        <dbReference type="EMBL" id="SFE96761.1"/>
    </source>
</evidence>
<reference evidence="11 12" key="1">
    <citation type="submission" date="2016-10" db="EMBL/GenBank/DDBJ databases">
        <authorList>
            <person name="de Groot N.N."/>
        </authorList>
    </citation>
    <scope>NUCLEOTIDE SEQUENCE [LARGE SCALE GENOMIC DNA]</scope>
    <source>
        <strain evidence="11 12">DSM 23995</strain>
    </source>
</reference>
<organism evidence="11 12">
    <name type="scientific">Alteribacillus iranensis</name>
    <dbReference type="NCBI Taxonomy" id="930128"/>
    <lineage>
        <taxon>Bacteria</taxon>
        <taxon>Bacillati</taxon>
        <taxon>Bacillota</taxon>
        <taxon>Bacilli</taxon>
        <taxon>Bacillales</taxon>
        <taxon>Bacillaceae</taxon>
        <taxon>Alteribacillus</taxon>
    </lineage>
</organism>
<evidence type="ECO:0000256" key="1">
    <source>
        <dbReference type="ARBA" id="ARBA00010790"/>
    </source>
</evidence>
<sequence>MKTDADVIIIGAGGGGAVAAKELGELGLKVLVLEAGPWYGNKKWEYPNQERGAKSSNNVEDLSIELLRKQFTKDEKTMNEYEFGRLRWGPADRRRPPWHRNVPKNGLLWQATGVGGTTQHYWANSPRGYSQSIDGVWPISYKELLPYYEKVEDTLPVHPAPTTPKEELFYFGAKRAGWSFIDTLNPDRPGYRPQPNAIKQPNEHLLDTSVTNEELSKMDGCTLCGHCVNGCPHGPEVGRTAKRGTNASYVPLALRTGNVSIRPNTYTTKVLTEELPGKEVQATGVEVRDTWTGEREELYARVIVMAAGSIETPRLWLNSNLPKNDWVGKGLTNHYWDWVTGVFHEKDLMNILGQPHVNPFVGPTSGGRFDYPGLGCIQPSGVSPGLFASLTFGFTDSGHHAVRSTSDDILWEQEGRVTGNELKEWMDHYPNTLSIMVLTDDQPHKRNGVRLDSSLTDEHGPIPLVQYTASKEDKKKRDKLVHISADILRKAGAKKIIRTNWPAHLFAHIESTMRMGYVVDHNCEAYQVKKLFIADNSAHYNGIGGPNPTLTTQALTTRMSEIVAKKYFS</sequence>
<gene>
    <name evidence="11" type="ORF">SAMN05192532_10719</name>
</gene>
<evidence type="ECO:0000256" key="7">
    <source>
        <dbReference type="ARBA" id="ARBA00023014"/>
    </source>
</evidence>
<evidence type="ECO:0000256" key="3">
    <source>
        <dbReference type="ARBA" id="ARBA00022723"/>
    </source>
</evidence>
<evidence type="ECO:0000259" key="10">
    <source>
        <dbReference type="Pfam" id="PF05199"/>
    </source>
</evidence>
<keyword evidence="12" id="KW-1185">Reference proteome</keyword>
<dbReference type="InterPro" id="IPR036188">
    <property type="entry name" value="FAD/NAD-bd_sf"/>
</dbReference>
<dbReference type="Proteomes" id="UP000199516">
    <property type="component" value="Unassembled WGS sequence"/>
</dbReference>
<dbReference type="GO" id="GO:0051536">
    <property type="term" value="F:iron-sulfur cluster binding"/>
    <property type="evidence" value="ECO:0007669"/>
    <property type="project" value="UniProtKB-KW"/>
</dbReference>
<dbReference type="GO" id="GO:0050660">
    <property type="term" value="F:flavin adenine dinucleotide binding"/>
    <property type="evidence" value="ECO:0007669"/>
    <property type="project" value="InterPro"/>
</dbReference>
<dbReference type="InterPro" id="IPR000172">
    <property type="entry name" value="GMC_OxRdtase_N"/>
</dbReference>
<keyword evidence="4" id="KW-0274">FAD</keyword>
<evidence type="ECO:0000313" key="12">
    <source>
        <dbReference type="Proteomes" id="UP000199516"/>
    </source>
</evidence>
<dbReference type="STRING" id="930128.SAMN05192532_10719"/>
<evidence type="ECO:0000256" key="2">
    <source>
        <dbReference type="ARBA" id="ARBA00022630"/>
    </source>
</evidence>
<dbReference type="GO" id="GO:0046872">
    <property type="term" value="F:metal ion binding"/>
    <property type="evidence" value="ECO:0007669"/>
    <property type="project" value="UniProtKB-KW"/>
</dbReference>
<dbReference type="OrthoDB" id="9787779at2"/>
<evidence type="ECO:0000259" key="8">
    <source>
        <dbReference type="Pfam" id="PF00732"/>
    </source>
</evidence>
<proteinExistence type="inferred from homology"/>
<evidence type="ECO:0000256" key="5">
    <source>
        <dbReference type="ARBA" id="ARBA00023002"/>
    </source>
</evidence>
<dbReference type="PANTHER" id="PTHR46056">
    <property type="entry name" value="LONG-CHAIN-ALCOHOL OXIDASE"/>
    <property type="match status" value="1"/>
</dbReference>
<dbReference type="Pfam" id="PF00732">
    <property type="entry name" value="GMC_oxred_N"/>
    <property type="match status" value="1"/>
</dbReference>
<feature type="domain" description="Glucose-methanol-choline oxidoreductase N-terminal" evidence="8">
    <location>
        <begin position="218"/>
        <end position="335"/>
    </location>
</feature>
<keyword evidence="2" id="KW-0285">Flavoprotein</keyword>
<accession>A0A1I2EWQ8</accession>
<feature type="domain" description="Glucose-methanol-choline oxidoreductase C-terminal" evidence="10">
    <location>
        <begin position="443"/>
        <end position="555"/>
    </location>
</feature>
<feature type="domain" description="FAD-dependent oxidoreductase 2 FAD-binding" evidence="9">
    <location>
        <begin position="6"/>
        <end position="37"/>
    </location>
</feature>
<dbReference type="RefSeq" id="WP_091663153.1">
    <property type="nucleotide sequence ID" value="NZ_FONT01000007.1"/>
</dbReference>
<dbReference type="AlphaFoldDB" id="A0A1I2EWQ8"/>
<dbReference type="Pfam" id="PF00890">
    <property type="entry name" value="FAD_binding_2"/>
    <property type="match status" value="1"/>
</dbReference>